<comment type="caution">
    <text evidence="2">The sequence shown here is derived from an EMBL/GenBank/DDBJ whole genome shotgun (WGS) entry which is preliminary data.</text>
</comment>
<dbReference type="Pfam" id="PF00583">
    <property type="entry name" value="Acetyltransf_1"/>
    <property type="match status" value="1"/>
</dbReference>
<organism evidence="2">
    <name type="scientific">mine drainage metagenome</name>
    <dbReference type="NCBI Taxonomy" id="410659"/>
    <lineage>
        <taxon>unclassified sequences</taxon>
        <taxon>metagenomes</taxon>
        <taxon>ecological metagenomes</taxon>
    </lineage>
</organism>
<dbReference type="PANTHER" id="PTHR39173:SF1">
    <property type="entry name" value="ACETYLTRANSFERASE"/>
    <property type="match status" value="1"/>
</dbReference>
<evidence type="ECO:0000259" key="1">
    <source>
        <dbReference type="PROSITE" id="PS51186"/>
    </source>
</evidence>
<dbReference type="EMBL" id="MLJW01000124">
    <property type="protein sequence ID" value="OIQ98049.1"/>
    <property type="molecule type" value="Genomic_DNA"/>
</dbReference>
<gene>
    <name evidence="2" type="ORF">GALL_199700</name>
</gene>
<keyword evidence="2" id="KW-0808">Transferase</keyword>
<dbReference type="InterPro" id="IPR016181">
    <property type="entry name" value="Acyl_CoA_acyltransferase"/>
</dbReference>
<dbReference type="PROSITE" id="PS51186">
    <property type="entry name" value="GNAT"/>
    <property type="match status" value="1"/>
</dbReference>
<dbReference type="InterPro" id="IPR000182">
    <property type="entry name" value="GNAT_dom"/>
</dbReference>
<dbReference type="Gene3D" id="3.40.630.30">
    <property type="match status" value="1"/>
</dbReference>
<feature type="domain" description="N-acetyltransferase" evidence="1">
    <location>
        <begin position="12"/>
        <end position="179"/>
    </location>
</feature>
<evidence type="ECO:0000313" key="2">
    <source>
        <dbReference type="EMBL" id="OIQ98049.1"/>
    </source>
</evidence>
<protein>
    <submittedName>
        <fullName evidence="2">Acetyltransferase (GNAT) family protein</fullName>
    </submittedName>
</protein>
<dbReference type="PANTHER" id="PTHR39173">
    <property type="entry name" value="ACETYLTRANSFERASE"/>
    <property type="match status" value="1"/>
</dbReference>
<dbReference type="AlphaFoldDB" id="A0A1J5RQQ7"/>
<accession>A0A1J5RQQ7</accession>
<dbReference type="SUPFAM" id="SSF55729">
    <property type="entry name" value="Acyl-CoA N-acyltransferases (Nat)"/>
    <property type="match status" value="1"/>
</dbReference>
<name>A0A1J5RQQ7_9ZZZZ</name>
<dbReference type="GO" id="GO:0016747">
    <property type="term" value="F:acyltransferase activity, transferring groups other than amino-acyl groups"/>
    <property type="evidence" value="ECO:0007669"/>
    <property type="project" value="InterPro"/>
</dbReference>
<sequence>MTTSAGHRSIVPEIRPLRPEDERSFREAVTEAAAEVPPWPFAFGWSDGMAFPDYVRQVNAWERGESLPEGFVPAGYYVAVVDGEIVGRLSVRFALNDYLAEIGGHIGYAVRAAYRGRGYATVMLREALRICAGRGMSRVLVTCHADNAASRKVIERCGGVFERTTVDPGHPAGMRRYWVPTA</sequence>
<proteinExistence type="predicted"/>
<reference evidence="2" key="1">
    <citation type="submission" date="2016-10" db="EMBL/GenBank/DDBJ databases">
        <title>Sequence of Gallionella enrichment culture.</title>
        <authorList>
            <person name="Poehlein A."/>
            <person name="Muehling M."/>
            <person name="Daniel R."/>
        </authorList>
    </citation>
    <scope>NUCLEOTIDE SEQUENCE</scope>
</reference>
<dbReference type="CDD" id="cd04301">
    <property type="entry name" value="NAT_SF"/>
    <property type="match status" value="1"/>
</dbReference>